<dbReference type="Proteomes" id="UP001497700">
    <property type="component" value="Unassembled WGS sequence"/>
</dbReference>
<evidence type="ECO:0000313" key="1">
    <source>
        <dbReference type="EMBL" id="KAI4863101.1"/>
    </source>
</evidence>
<organism evidence="1 2">
    <name type="scientific">Hypoxylon rubiginosum</name>
    <dbReference type="NCBI Taxonomy" id="110542"/>
    <lineage>
        <taxon>Eukaryota</taxon>
        <taxon>Fungi</taxon>
        <taxon>Dikarya</taxon>
        <taxon>Ascomycota</taxon>
        <taxon>Pezizomycotina</taxon>
        <taxon>Sordariomycetes</taxon>
        <taxon>Xylariomycetidae</taxon>
        <taxon>Xylariales</taxon>
        <taxon>Hypoxylaceae</taxon>
        <taxon>Hypoxylon</taxon>
    </lineage>
</organism>
<gene>
    <name evidence="1" type="ORF">F4820DRAFT_428114</name>
</gene>
<accession>A0ACB9YV94</accession>
<protein>
    <submittedName>
        <fullName evidence="1">Uncharacterized protein</fullName>
    </submittedName>
</protein>
<evidence type="ECO:0000313" key="2">
    <source>
        <dbReference type="Proteomes" id="UP001497700"/>
    </source>
</evidence>
<proteinExistence type="predicted"/>
<name>A0ACB9YV94_9PEZI</name>
<sequence>MKMVAMNGMSRAPTRWVYILQVSLWTLALGPWGSTTGSTTESLWHMRRRWRSLPRTRPHRIGIVISIDQKG</sequence>
<comment type="caution">
    <text evidence="1">The sequence shown here is derived from an EMBL/GenBank/DDBJ whole genome shotgun (WGS) entry which is preliminary data.</text>
</comment>
<keyword evidence="2" id="KW-1185">Reference proteome</keyword>
<reference evidence="1 2" key="1">
    <citation type="journal article" date="2022" name="New Phytol.">
        <title>Ecological generalism drives hyperdiversity of secondary metabolite gene clusters in xylarialean endophytes.</title>
        <authorList>
            <person name="Franco M.E.E."/>
            <person name="Wisecaver J.H."/>
            <person name="Arnold A.E."/>
            <person name="Ju Y.M."/>
            <person name="Slot J.C."/>
            <person name="Ahrendt S."/>
            <person name="Moore L.P."/>
            <person name="Eastman K.E."/>
            <person name="Scott K."/>
            <person name="Konkel Z."/>
            <person name="Mondo S.J."/>
            <person name="Kuo A."/>
            <person name="Hayes R.D."/>
            <person name="Haridas S."/>
            <person name="Andreopoulos B."/>
            <person name="Riley R."/>
            <person name="LaButti K."/>
            <person name="Pangilinan J."/>
            <person name="Lipzen A."/>
            <person name="Amirebrahimi M."/>
            <person name="Yan J."/>
            <person name="Adam C."/>
            <person name="Keymanesh K."/>
            <person name="Ng V."/>
            <person name="Louie K."/>
            <person name="Northen T."/>
            <person name="Drula E."/>
            <person name="Henrissat B."/>
            <person name="Hsieh H.M."/>
            <person name="Youens-Clark K."/>
            <person name="Lutzoni F."/>
            <person name="Miadlikowska J."/>
            <person name="Eastwood D.C."/>
            <person name="Hamelin R.C."/>
            <person name="Grigoriev I.V."/>
            <person name="U'Ren J.M."/>
        </authorList>
    </citation>
    <scope>NUCLEOTIDE SEQUENCE [LARGE SCALE GENOMIC DNA]</scope>
    <source>
        <strain evidence="1 2">CBS 119005</strain>
    </source>
</reference>
<dbReference type="EMBL" id="MU393511">
    <property type="protein sequence ID" value="KAI4863101.1"/>
    <property type="molecule type" value="Genomic_DNA"/>
</dbReference>